<evidence type="ECO:0000313" key="5">
    <source>
        <dbReference type="Proteomes" id="UP000232163"/>
    </source>
</evidence>
<dbReference type="CDD" id="cd05666">
    <property type="entry name" value="M20_Acy1-like"/>
    <property type="match status" value="1"/>
</dbReference>
<dbReference type="PANTHER" id="PTHR11014">
    <property type="entry name" value="PEPTIDASE M20 FAMILY MEMBER"/>
    <property type="match status" value="1"/>
</dbReference>
<feature type="binding site" evidence="2">
    <location>
        <position position="105"/>
    </location>
    <ligand>
        <name>Mn(2+)</name>
        <dbReference type="ChEBI" id="CHEBI:29035"/>
        <label>2</label>
    </ligand>
</feature>
<dbReference type="InterPro" id="IPR017439">
    <property type="entry name" value="Amidohydrolase"/>
</dbReference>
<dbReference type="SUPFAM" id="SSF53187">
    <property type="entry name" value="Zn-dependent exopeptidases"/>
    <property type="match status" value="1"/>
</dbReference>
<evidence type="ECO:0000313" key="4">
    <source>
        <dbReference type="EMBL" id="PIO45426.1"/>
    </source>
</evidence>
<keyword evidence="2" id="KW-0479">Metal-binding</keyword>
<feature type="binding site" evidence="2">
    <location>
        <position position="103"/>
    </location>
    <ligand>
        <name>Mn(2+)</name>
        <dbReference type="ChEBI" id="CHEBI:29035"/>
        <label>2</label>
    </ligand>
</feature>
<dbReference type="NCBIfam" id="TIGR01891">
    <property type="entry name" value="amidohydrolases"/>
    <property type="match status" value="1"/>
</dbReference>
<feature type="domain" description="Peptidase M20 dimerisation" evidence="3">
    <location>
        <begin position="187"/>
        <end position="282"/>
    </location>
</feature>
<dbReference type="GO" id="GO:0046872">
    <property type="term" value="F:metal ion binding"/>
    <property type="evidence" value="ECO:0007669"/>
    <property type="project" value="UniProtKB-KW"/>
</dbReference>
<dbReference type="GO" id="GO:0019877">
    <property type="term" value="P:diaminopimelate biosynthetic process"/>
    <property type="evidence" value="ECO:0007669"/>
    <property type="project" value="UniProtKB-ARBA"/>
</dbReference>
<dbReference type="Pfam" id="PF07687">
    <property type="entry name" value="M20_dimer"/>
    <property type="match status" value="1"/>
</dbReference>
<dbReference type="PANTHER" id="PTHR11014:SF63">
    <property type="entry name" value="METALLOPEPTIDASE, PUTATIVE (AFU_ORTHOLOGUE AFUA_6G09600)-RELATED"/>
    <property type="match status" value="1"/>
</dbReference>
<feature type="binding site" evidence="2">
    <location>
        <position position="138"/>
    </location>
    <ligand>
        <name>Mn(2+)</name>
        <dbReference type="ChEBI" id="CHEBI:29035"/>
        <label>2</label>
    </ligand>
</feature>
<evidence type="ECO:0000256" key="2">
    <source>
        <dbReference type="PIRSR" id="PIRSR005962-1"/>
    </source>
</evidence>
<proteinExistence type="predicted"/>
<keyword evidence="2" id="KW-0464">Manganese</keyword>
<sequence>MPLINRAHEMQQHVAEWRRHLHENPEILYDVHETSRFAAEKLREFGCDSVETGIGKTGVVGLIHGRHGDGPVIGFRADMDALPIAEASGKPWASKVPGKMHACGHDGHTAMLLGAAQYLAETRNFRGTIAVIFQPAEEGGAGALAMIDDGLMDRFAIREVYGMHNAPGLPVGQFATRKGSIMAATNEFEITVTGRSGHAAKPHTTIDPVVISAHIILALQSIVSRETDPLKALVVSVTQLNGGDATNVIPDVITLGGTVRTLVPEIREFAQKRLTEIAESTAAVFGGKAEVNYHQGYPVTFNHDRETDFAVSIAQTIVGDAAVNTSMPPVMGAEDFSYMLESRPGAFVFLGNGDTPGLHNSAYDFNDDAIPYGISYWVSLAEKALAA</sequence>
<feature type="binding site" evidence="2">
    <location>
        <position position="164"/>
    </location>
    <ligand>
        <name>Mn(2+)</name>
        <dbReference type="ChEBI" id="CHEBI:29035"/>
        <label>2</label>
    </ligand>
</feature>
<reference evidence="4 5" key="1">
    <citation type="journal article" date="2017" name="Int J Environ Stud">
        <title>Does the Miocene-Pliocene relict legume Oxytropis triphylla form nitrogen-fixing nodules with a combination of bacterial strains?</title>
        <authorList>
            <person name="Safronova V."/>
            <person name="Belimov A."/>
            <person name="Sazanova A."/>
            <person name="Kuznetsova I."/>
            <person name="Popova J."/>
            <person name="Andronov E."/>
            <person name="Verkhozina A."/>
            <person name="Tikhonovich I."/>
        </authorList>
    </citation>
    <scope>NUCLEOTIDE SEQUENCE [LARGE SCALE GENOMIC DNA]</scope>
    <source>
        <strain evidence="4 5">Tri-38</strain>
    </source>
</reference>
<dbReference type="SUPFAM" id="SSF55031">
    <property type="entry name" value="Bacterial exopeptidase dimerisation domain"/>
    <property type="match status" value="1"/>
</dbReference>
<evidence type="ECO:0000256" key="1">
    <source>
        <dbReference type="ARBA" id="ARBA00022801"/>
    </source>
</evidence>
<dbReference type="AlphaFoldDB" id="A0A2N9W108"/>
<dbReference type="InterPro" id="IPR036264">
    <property type="entry name" value="Bact_exopeptidase_dim_dom"/>
</dbReference>
<dbReference type="FunFam" id="3.30.70.360:FF:000001">
    <property type="entry name" value="N-acetyldiaminopimelate deacetylase"/>
    <property type="match status" value="1"/>
</dbReference>
<dbReference type="InterPro" id="IPR011650">
    <property type="entry name" value="Peptidase_M20_dimer"/>
</dbReference>
<accession>A0A2N9W108</accession>
<name>A0A2N9W108_9HYPH</name>
<comment type="caution">
    <text evidence="4">The sequence shown here is derived from an EMBL/GenBank/DDBJ whole genome shotgun (WGS) entry which is preliminary data.</text>
</comment>
<organism evidence="4 5">
    <name type="scientific">Phyllobacterium zundukense</name>
    <dbReference type="NCBI Taxonomy" id="1867719"/>
    <lineage>
        <taxon>Bacteria</taxon>
        <taxon>Pseudomonadati</taxon>
        <taxon>Pseudomonadota</taxon>
        <taxon>Alphaproteobacteria</taxon>
        <taxon>Hyphomicrobiales</taxon>
        <taxon>Phyllobacteriaceae</taxon>
        <taxon>Phyllobacterium</taxon>
    </lineage>
</organism>
<dbReference type="Gene3D" id="3.30.70.360">
    <property type="match status" value="1"/>
</dbReference>
<protein>
    <submittedName>
        <fullName evidence="4">Amidohydrolase</fullName>
    </submittedName>
</protein>
<gene>
    <name evidence="4" type="ORF">B5P45_08150</name>
</gene>
<dbReference type="Pfam" id="PF01546">
    <property type="entry name" value="Peptidase_M20"/>
    <property type="match status" value="1"/>
</dbReference>
<evidence type="ECO:0000259" key="3">
    <source>
        <dbReference type="Pfam" id="PF07687"/>
    </source>
</evidence>
<dbReference type="Gene3D" id="3.40.630.10">
    <property type="entry name" value="Zn peptidases"/>
    <property type="match status" value="1"/>
</dbReference>
<dbReference type="EMBL" id="MZMT01000020">
    <property type="protein sequence ID" value="PIO45426.1"/>
    <property type="molecule type" value="Genomic_DNA"/>
</dbReference>
<dbReference type="PIRSF" id="PIRSF005962">
    <property type="entry name" value="Pept_M20D_amidohydro"/>
    <property type="match status" value="1"/>
</dbReference>
<dbReference type="RefSeq" id="WP_099997789.1">
    <property type="nucleotide sequence ID" value="NZ_CP017940.1"/>
</dbReference>
<feature type="binding site" evidence="2">
    <location>
        <position position="359"/>
    </location>
    <ligand>
        <name>Mn(2+)</name>
        <dbReference type="ChEBI" id="CHEBI:29035"/>
        <label>2</label>
    </ligand>
</feature>
<dbReference type="GO" id="GO:0050118">
    <property type="term" value="F:N-acetyldiaminopimelate deacetylase activity"/>
    <property type="evidence" value="ECO:0007669"/>
    <property type="project" value="UniProtKB-ARBA"/>
</dbReference>
<dbReference type="InterPro" id="IPR002933">
    <property type="entry name" value="Peptidase_M20"/>
</dbReference>
<dbReference type="Proteomes" id="UP000232163">
    <property type="component" value="Unassembled WGS sequence"/>
</dbReference>
<keyword evidence="1 4" id="KW-0378">Hydrolase</keyword>
<keyword evidence="5" id="KW-1185">Reference proteome</keyword>
<dbReference type="OrthoDB" id="9777385at2"/>
<dbReference type="KEGG" id="pht:BLM14_01535"/>
<comment type="cofactor">
    <cofactor evidence="2">
        <name>Mn(2+)</name>
        <dbReference type="ChEBI" id="CHEBI:29035"/>
    </cofactor>
    <text evidence="2">The Mn(2+) ion enhances activity.</text>
</comment>